<name>A0AAX2UPG9_AERVE</name>
<evidence type="ECO:0000313" key="1">
    <source>
        <dbReference type="EMBL" id="TND52003.1"/>
    </source>
</evidence>
<evidence type="ECO:0008006" key="3">
    <source>
        <dbReference type="Google" id="ProtNLM"/>
    </source>
</evidence>
<dbReference type="InterPro" id="IPR032127">
    <property type="entry name" value="LydB"/>
</dbReference>
<gene>
    <name evidence="1" type="ORF">CF123_17955</name>
</gene>
<sequence length="140" mass="16006">MLDAPFTATAAAVVALAFLDRFIWKRGKVTITELRKADREGNYLRYLLKYEANSEPEWSELRYSFRDRRCPTTVIAGKTRTLDGCKAGENAEYLLIRDDLLTPGEWDLTVQITTVSRRNPFYSLFPFSSRATIEETIADG</sequence>
<dbReference type="Pfam" id="PF16084">
    <property type="entry name" value="LydB"/>
    <property type="match status" value="1"/>
</dbReference>
<reference evidence="1" key="1">
    <citation type="submission" date="2017-10" db="EMBL/GenBank/DDBJ databases">
        <authorList>
            <person name="Colston S.M."/>
            <person name="Graf J."/>
        </authorList>
    </citation>
    <scope>NUCLEOTIDE SEQUENCE</scope>
    <source>
        <strain evidence="1">BAQ071013-135</strain>
    </source>
</reference>
<protein>
    <recommendedName>
        <fullName evidence="3">Lysis protein</fullName>
    </recommendedName>
</protein>
<accession>A0AAX2UPG9</accession>
<proteinExistence type="predicted"/>
<dbReference type="Proteomes" id="UP000796104">
    <property type="component" value="Unassembled WGS sequence"/>
</dbReference>
<dbReference type="EMBL" id="PDXJ01000025">
    <property type="protein sequence ID" value="TND52003.1"/>
    <property type="molecule type" value="Genomic_DNA"/>
</dbReference>
<organism evidence="1 2">
    <name type="scientific">Aeromonas veronii</name>
    <dbReference type="NCBI Taxonomy" id="654"/>
    <lineage>
        <taxon>Bacteria</taxon>
        <taxon>Pseudomonadati</taxon>
        <taxon>Pseudomonadota</taxon>
        <taxon>Gammaproteobacteria</taxon>
        <taxon>Aeromonadales</taxon>
        <taxon>Aeromonadaceae</taxon>
        <taxon>Aeromonas</taxon>
    </lineage>
</organism>
<evidence type="ECO:0000313" key="2">
    <source>
        <dbReference type="Proteomes" id="UP000796104"/>
    </source>
</evidence>
<comment type="caution">
    <text evidence="1">The sequence shown here is derived from an EMBL/GenBank/DDBJ whole genome shotgun (WGS) entry which is preliminary data.</text>
</comment>
<reference evidence="1" key="2">
    <citation type="journal article" date="2019" name="PLoS ONE">
        <title>Identification and characterization of putative Aeromonas spp. T3SS effectors.</title>
        <authorList>
            <person name="Rangel L.T."/>
            <person name="Marden J."/>
            <person name="Colston S."/>
            <person name="Setubal J.C."/>
            <person name="Graf J."/>
            <person name="Gogarten J.P."/>
        </authorList>
    </citation>
    <scope>NUCLEOTIDE SEQUENCE</scope>
    <source>
        <strain evidence="1">BAQ071013-135</strain>
    </source>
</reference>
<dbReference type="AlphaFoldDB" id="A0AAX2UPG9"/>